<reference evidence="1" key="1">
    <citation type="submission" date="2024-11" db="EMBL/GenBank/DDBJ databases">
        <authorList>
            <person name="Lucas J.A."/>
        </authorList>
    </citation>
    <scope>NUCLEOTIDE SEQUENCE</scope>
    <source>
        <strain evidence="1">Z 8.8</strain>
    </source>
</reference>
<organism evidence="1 2">
    <name type="scientific">Pseudomonas neuropathica</name>
    <dbReference type="NCBI Taxonomy" id="2730425"/>
    <lineage>
        <taxon>Bacteria</taxon>
        <taxon>Pseudomonadati</taxon>
        <taxon>Pseudomonadota</taxon>
        <taxon>Gammaproteobacteria</taxon>
        <taxon>Pseudomonadales</taxon>
        <taxon>Pseudomonadaceae</taxon>
        <taxon>Pseudomonas</taxon>
    </lineage>
</organism>
<protein>
    <submittedName>
        <fullName evidence="1">MBL fold metallo-hydrolase</fullName>
    </submittedName>
</protein>
<dbReference type="EMBL" id="JBJHQE010000013">
    <property type="protein sequence ID" value="MFK9080972.1"/>
    <property type="molecule type" value="Genomic_DNA"/>
</dbReference>
<evidence type="ECO:0000313" key="1">
    <source>
        <dbReference type="EMBL" id="MFK9080972.1"/>
    </source>
</evidence>
<evidence type="ECO:0000313" key="2">
    <source>
        <dbReference type="Proteomes" id="UP001622950"/>
    </source>
</evidence>
<keyword evidence="2" id="KW-1185">Reference proteome</keyword>
<proteinExistence type="predicted"/>
<dbReference type="Proteomes" id="UP001622950">
    <property type="component" value="Unassembled WGS sequence"/>
</dbReference>
<name>A0ACC7MSX0_9PSED</name>
<gene>
    <name evidence="1" type="ORF">ACJEBM_09845</name>
</gene>
<comment type="caution">
    <text evidence="1">The sequence shown here is derived from an EMBL/GenBank/DDBJ whole genome shotgun (WGS) entry which is preliminary data.</text>
</comment>
<sequence>MSRTISTLAGTRRKLDGGVLFGHTPRQKWSQWMAPDLDNRVDIASRALLVQQDGKNILVLAGADALLAPIPRACRCQPTVSGLLESLAQHGLGEDDIDAVVLTHLHAPLSEELLERVREGEMPRLLFRKAHYLVGERHWVRARHPHPRDRELFISPLLHRLENSGRLILIDGHGCDRLGNGWHFHFSDGYTPGQLLPEILLPGGPVVFVGDLIPGTHWLSLNVNSAYDRNPECVAGDKERLLDHLVAMRGRLFFSVDPDVAMVKVMRDRQSRYVPFDPYTSLHRFDN</sequence>
<accession>A0ACC7MSX0</accession>